<evidence type="ECO:0000313" key="10">
    <source>
        <dbReference type="EMBL" id="KRN06697.1"/>
    </source>
</evidence>
<keyword evidence="7 8" id="KW-0472">Membrane</keyword>
<feature type="domain" description="ABC transmembrane type-1" evidence="9">
    <location>
        <begin position="31"/>
        <end position="228"/>
    </location>
</feature>
<dbReference type="InterPro" id="IPR035906">
    <property type="entry name" value="MetI-like_sf"/>
</dbReference>
<keyword evidence="11" id="KW-1185">Reference proteome</keyword>
<dbReference type="PANTHER" id="PTHR30614">
    <property type="entry name" value="MEMBRANE COMPONENT OF AMINO ACID ABC TRANSPORTER"/>
    <property type="match status" value="1"/>
</dbReference>
<feature type="transmembrane region" description="Helical" evidence="8">
    <location>
        <begin position="79"/>
        <end position="99"/>
    </location>
</feature>
<dbReference type="PATRIC" id="fig|1423806.3.peg.255"/>
<dbReference type="SUPFAM" id="SSF161098">
    <property type="entry name" value="MetI-like"/>
    <property type="match status" value="1"/>
</dbReference>
<dbReference type="CDD" id="cd06261">
    <property type="entry name" value="TM_PBP2"/>
    <property type="match status" value="1"/>
</dbReference>
<evidence type="ECO:0000259" key="9">
    <source>
        <dbReference type="PROSITE" id="PS50928"/>
    </source>
</evidence>
<comment type="similarity">
    <text evidence="8">Belongs to the binding-protein-dependent transport system permease family.</text>
</comment>
<keyword evidence="3" id="KW-1003">Cell membrane</keyword>
<protein>
    <submittedName>
        <fullName evidence="10">Amino acid ABC superfamily ATP binding cassette transporter, membrane protein</fullName>
    </submittedName>
</protein>
<dbReference type="NCBIfam" id="TIGR01726">
    <property type="entry name" value="HEQRo_perm_3TM"/>
    <property type="match status" value="1"/>
</dbReference>
<proteinExistence type="inferred from homology"/>
<keyword evidence="5" id="KW-0029">Amino-acid transport</keyword>
<comment type="caution">
    <text evidence="10">The sequence shown here is derived from an EMBL/GenBank/DDBJ whole genome shotgun (WGS) entry which is preliminary data.</text>
</comment>
<dbReference type="EMBL" id="AYZF01000008">
    <property type="protein sequence ID" value="KRN06697.1"/>
    <property type="molecule type" value="Genomic_DNA"/>
</dbReference>
<dbReference type="GO" id="GO:0022857">
    <property type="term" value="F:transmembrane transporter activity"/>
    <property type="evidence" value="ECO:0007669"/>
    <property type="project" value="InterPro"/>
</dbReference>
<keyword evidence="2 8" id="KW-0813">Transport</keyword>
<gene>
    <name evidence="10" type="ORF">FD15_GL000250</name>
</gene>
<evidence type="ECO:0000313" key="11">
    <source>
        <dbReference type="Proteomes" id="UP000050961"/>
    </source>
</evidence>
<dbReference type="Pfam" id="PF00528">
    <property type="entry name" value="BPD_transp_1"/>
    <property type="match status" value="1"/>
</dbReference>
<dbReference type="Proteomes" id="UP000050961">
    <property type="component" value="Unassembled WGS sequence"/>
</dbReference>
<dbReference type="InterPro" id="IPR010065">
    <property type="entry name" value="AA_ABC_transptr_permease_3TM"/>
</dbReference>
<feature type="transmembrane region" description="Helical" evidence="8">
    <location>
        <begin position="37"/>
        <end position="58"/>
    </location>
</feature>
<dbReference type="InterPro" id="IPR043429">
    <property type="entry name" value="ArtM/GltK/GlnP/TcyL/YhdX-like"/>
</dbReference>
<sequence>MTGARIFYIGRKAEGFMTVVFKVFESLLPSLGTTLTIIGYSIIATFVMGFLFSLIHFSRSKVISKIYFGFISVMRATPVLLLLMLVFYGFPLLFSFFGLNIESWPKNLFAIIAIALENSAYFSENLRSSYVSIPQSQYDACAALQLNRFQALRRIIGPQVFFAALPNIGNTLITVVKNSAYVYVIGITDLYQQAQITAQASFGKNQLTVFIVLSIFYWITCVLIQELIEWFGSKKKWGGVR</sequence>
<dbReference type="PANTHER" id="PTHR30614:SF0">
    <property type="entry name" value="L-CYSTINE TRANSPORT SYSTEM PERMEASE PROTEIN TCYL"/>
    <property type="match status" value="1"/>
</dbReference>
<evidence type="ECO:0000256" key="3">
    <source>
        <dbReference type="ARBA" id="ARBA00022475"/>
    </source>
</evidence>
<evidence type="ECO:0000256" key="8">
    <source>
        <dbReference type="RuleBase" id="RU363032"/>
    </source>
</evidence>
<organism evidence="10 11">
    <name type="scientific">Liquorilactobacillus sucicola DSM 21376 = JCM 15457</name>
    <dbReference type="NCBI Taxonomy" id="1423806"/>
    <lineage>
        <taxon>Bacteria</taxon>
        <taxon>Bacillati</taxon>
        <taxon>Bacillota</taxon>
        <taxon>Bacilli</taxon>
        <taxon>Lactobacillales</taxon>
        <taxon>Lactobacillaceae</taxon>
        <taxon>Liquorilactobacillus</taxon>
    </lineage>
</organism>
<dbReference type="AlphaFoldDB" id="A0A023CZM6"/>
<dbReference type="Gene3D" id="1.10.3720.10">
    <property type="entry name" value="MetI-like"/>
    <property type="match status" value="1"/>
</dbReference>
<reference evidence="10 11" key="1">
    <citation type="journal article" date="2015" name="Genome Announc.">
        <title>Expanding the biotechnology potential of lactobacilli through comparative genomics of 213 strains and associated genera.</title>
        <authorList>
            <person name="Sun Z."/>
            <person name="Harris H.M."/>
            <person name="McCann A."/>
            <person name="Guo C."/>
            <person name="Argimon S."/>
            <person name="Zhang W."/>
            <person name="Yang X."/>
            <person name="Jeffery I.B."/>
            <person name="Cooney J.C."/>
            <person name="Kagawa T.F."/>
            <person name="Liu W."/>
            <person name="Song Y."/>
            <person name="Salvetti E."/>
            <person name="Wrobel A."/>
            <person name="Rasinkangas P."/>
            <person name="Parkhill J."/>
            <person name="Rea M.C."/>
            <person name="O'Sullivan O."/>
            <person name="Ritari J."/>
            <person name="Douillard F.P."/>
            <person name="Paul Ross R."/>
            <person name="Yang R."/>
            <person name="Briner A.E."/>
            <person name="Felis G.E."/>
            <person name="de Vos W.M."/>
            <person name="Barrangou R."/>
            <person name="Klaenhammer T.R."/>
            <person name="Caufield P.W."/>
            <person name="Cui Y."/>
            <person name="Zhang H."/>
            <person name="O'Toole P.W."/>
        </authorList>
    </citation>
    <scope>NUCLEOTIDE SEQUENCE [LARGE SCALE GENOMIC DNA]</scope>
    <source>
        <strain evidence="10 11">DSM 21376</strain>
    </source>
</reference>
<evidence type="ECO:0000256" key="5">
    <source>
        <dbReference type="ARBA" id="ARBA00022970"/>
    </source>
</evidence>
<evidence type="ECO:0000256" key="4">
    <source>
        <dbReference type="ARBA" id="ARBA00022692"/>
    </source>
</evidence>
<evidence type="ECO:0000256" key="1">
    <source>
        <dbReference type="ARBA" id="ARBA00004651"/>
    </source>
</evidence>
<feature type="transmembrane region" description="Helical" evidence="8">
    <location>
        <begin position="207"/>
        <end position="228"/>
    </location>
</feature>
<dbReference type="OrthoDB" id="9805999at2"/>
<evidence type="ECO:0000256" key="2">
    <source>
        <dbReference type="ARBA" id="ARBA00022448"/>
    </source>
</evidence>
<dbReference type="PROSITE" id="PS50928">
    <property type="entry name" value="ABC_TM1"/>
    <property type="match status" value="1"/>
</dbReference>
<evidence type="ECO:0000256" key="6">
    <source>
        <dbReference type="ARBA" id="ARBA00022989"/>
    </source>
</evidence>
<dbReference type="GO" id="GO:0006865">
    <property type="term" value="P:amino acid transport"/>
    <property type="evidence" value="ECO:0007669"/>
    <property type="project" value="UniProtKB-KW"/>
</dbReference>
<dbReference type="eggNOG" id="COG0765">
    <property type="taxonomic scope" value="Bacteria"/>
</dbReference>
<name>A0A023CZM6_9LACO</name>
<evidence type="ECO:0000256" key="7">
    <source>
        <dbReference type="ARBA" id="ARBA00023136"/>
    </source>
</evidence>
<keyword evidence="6 8" id="KW-1133">Transmembrane helix</keyword>
<keyword evidence="4 8" id="KW-0812">Transmembrane</keyword>
<dbReference type="InterPro" id="IPR000515">
    <property type="entry name" value="MetI-like"/>
</dbReference>
<dbReference type="STRING" id="1423806.FD15_GL000250"/>
<accession>A0A023CZM6</accession>
<comment type="subcellular location">
    <subcellularLocation>
        <location evidence="1 8">Cell membrane</location>
        <topology evidence="1 8">Multi-pass membrane protein</topology>
    </subcellularLocation>
</comment>
<dbReference type="GO" id="GO:0043190">
    <property type="term" value="C:ATP-binding cassette (ABC) transporter complex"/>
    <property type="evidence" value="ECO:0007669"/>
    <property type="project" value="InterPro"/>
</dbReference>